<feature type="transmembrane region" description="Helical" evidence="9">
    <location>
        <begin position="306"/>
        <end position="327"/>
    </location>
</feature>
<keyword evidence="5 9" id="KW-1133">Transmembrane helix</keyword>
<evidence type="ECO:0000313" key="11">
    <source>
        <dbReference type="Proteomes" id="UP001430953"/>
    </source>
</evidence>
<gene>
    <name evidence="10" type="ORF">PUN28_005144</name>
</gene>
<evidence type="ECO:0000256" key="1">
    <source>
        <dbReference type="ARBA" id="ARBA00004141"/>
    </source>
</evidence>
<feature type="transmembrane region" description="Helical" evidence="9">
    <location>
        <begin position="46"/>
        <end position="67"/>
    </location>
</feature>
<dbReference type="AlphaFoldDB" id="A0AAW2GJB6"/>
<evidence type="ECO:0000313" key="10">
    <source>
        <dbReference type="EMBL" id="KAL0126582.1"/>
    </source>
</evidence>
<protein>
    <recommendedName>
        <fullName evidence="9">Odorant receptor</fullName>
    </recommendedName>
</protein>
<evidence type="ECO:0000256" key="2">
    <source>
        <dbReference type="ARBA" id="ARBA00022606"/>
    </source>
</evidence>
<evidence type="ECO:0000256" key="7">
    <source>
        <dbReference type="ARBA" id="ARBA00023170"/>
    </source>
</evidence>
<feature type="transmembrane region" description="Helical" evidence="9">
    <location>
        <begin position="79"/>
        <end position="103"/>
    </location>
</feature>
<evidence type="ECO:0000256" key="6">
    <source>
        <dbReference type="ARBA" id="ARBA00023136"/>
    </source>
</evidence>
<dbReference type="EMBL" id="JADYXP020000004">
    <property type="protein sequence ID" value="KAL0126582.1"/>
    <property type="molecule type" value="Genomic_DNA"/>
</dbReference>
<organism evidence="10 11">
    <name type="scientific">Cardiocondyla obscurior</name>
    <dbReference type="NCBI Taxonomy" id="286306"/>
    <lineage>
        <taxon>Eukaryota</taxon>
        <taxon>Metazoa</taxon>
        <taxon>Ecdysozoa</taxon>
        <taxon>Arthropoda</taxon>
        <taxon>Hexapoda</taxon>
        <taxon>Insecta</taxon>
        <taxon>Pterygota</taxon>
        <taxon>Neoptera</taxon>
        <taxon>Endopterygota</taxon>
        <taxon>Hymenoptera</taxon>
        <taxon>Apocrita</taxon>
        <taxon>Aculeata</taxon>
        <taxon>Formicoidea</taxon>
        <taxon>Formicidae</taxon>
        <taxon>Myrmicinae</taxon>
        <taxon>Cardiocondyla</taxon>
    </lineage>
</organism>
<keyword evidence="2 9" id="KW-0716">Sensory transduction</keyword>
<dbReference type="Pfam" id="PF02949">
    <property type="entry name" value="7tm_6"/>
    <property type="match status" value="1"/>
</dbReference>
<evidence type="ECO:0000256" key="9">
    <source>
        <dbReference type="RuleBase" id="RU351113"/>
    </source>
</evidence>
<dbReference type="InterPro" id="IPR004117">
    <property type="entry name" value="7tm6_olfct_rcpt"/>
</dbReference>
<evidence type="ECO:0000256" key="8">
    <source>
        <dbReference type="ARBA" id="ARBA00023224"/>
    </source>
</evidence>
<accession>A0AAW2GJB6</accession>
<dbReference type="PANTHER" id="PTHR21137:SF43">
    <property type="entry name" value="ODORANT RECEPTOR 47A-RELATED"/>
    <property type="match status" value="1"/>
</dbReference>
<keyword evidence="7 9" id="KW-0675">Receptor</keyword>
<dbReference type="PANTHER" id="PTHR21137">
    <property type="entry name" value="ODORANT RECEPTOR"/>
    <property type="match status" value="1"/>
</dbReference>
<comment type="subcellular location">
    <subcellularLocation>
        <location evidence="9">Cell membrane</location>
        <topology evidence="9">Multi-pass membrane protein</topology>
    </subcellularLocation>
    <subcellularLocation>
        <location evidence="1">Membrane</location>
        <topology evidence="1">Multi-pass membrane protein</topology>
    </subcellularLocation>
</comment>
<comment type="similarity">
    <text evidence="9">Belongs to the insect chemoreceptor superfamily. Heteromeric odorant receptor channel (TC 1.A.69) family.</text>
</comment>
<dbReference type="GO" id="GO:0005886">
    <property type="term" value="C:plasma membrane"/>
    <property type="evidence" value="ECO:0007669"/>
    <property type="project" value="UniProtKB-SubCell"/>
</dbReference>
<comment type="caution">
    <text evidence="10">The sequence shown here is derived from an EMBL/GenBank/DDBJ whole genome shotgun (WGS) entry which is preliminary data.</text>
</comment>
<evidence type="ECO:0000256" key="5">
    <source>
        <dbReference type="ARBA" id="ARBA00022989"/>
    </source>
</evidence>
<dbReference type="GO" id="GO:0005549">
    <property type="term" value="F:odorant binding"/>
    <property type="evidence" value="ECO:0007669"/>
    <property type="project" value="InterPro"/>
</dbReference>
<feature type="transmembrane region" description="Helical" evidence="9">
    <location>
        <begin position="143"/>
        <end position="163"/>
    </location>
</feature>
<dbReference type="GO" id="GO:0007165">
    <property type="term" value="P:signal transduction"/>
    <property type="evidence" value="ECO:0007669"/>
    <property type="project" value="UniProtKB-KW"/>
</dbReference>
<evidence type="ECO:0000256" key="4">
    <source>
        <dbReference type="ARBA" id="ARBA00022725"/>
    </source>
</evidence>
<keyword evidence="8 9" id="KW-0807">Transducer</keyword>
<feature type="transmembrane region" description="Helical" evidence="9">
    <location>
        <begin position="373"/>
        <end position="397"/>
    </location>
</feature>
<name>A0AAW2GJB6_9HYME</name>
<evidence type="ECO:0000256" key="3">
    <source>
        <dbReference type="ARBA" id="ARBA00022692"/>
    </source>
</evidence>
<keyword evidence="6 9" id="KW-0472">Membrane</keyword>
<sequence length="405" mass="47030">MTTLANDSRERGRIDTTVFRYRVYAYRIRKMLYLGGVLQDRTRSVAWSYFTGLLVIFMCFSQCVFIINFCRDHTDNLILLIRGFGLTCSFIAPVLMAACFLVKREKLIELHDTLNNLFERELVQDRENKATVLATLYAFDKPSYIFCFTLALTVMLFLYQSFLSIARHIVDHAKPKKLPLPAKLLWFIPTGDGLPFYLHLLYQIASLWWMIFTIGSVDSLFGYYAFQISSILRAMSARLANQHQNREMFAVVLNMSVHTHHRLLRCGHMMSDIWGVIILRMLFANAVLMCALIFEASPFTHLTIGQFFLFISYMALKLLQTFIYAWYGSLITSASEHFREGIYFSEWPDSSLDRVVRANIMVTMMQKPMIIKVLHLSSVNVNMFTNIVNTAMSYFFLLQSLDESR</sequence>
<proteinExistence type="inferred from homology"/>
<reference evidence="10 11" key="1">
    <citation type="submission" date="2023-03" db="EMBL/GenBank/DDBJ databases">
        <title>High recombination rates correlate with genetic variation in Cardiocondyla obscurior ants.</title>
        <authorList>
            <person name="Errbii M."/>
        </authorList>
    </citation>
    <scope>NUCLEOTIDE SEQUENCE [LARGE SCALE GENOMIC DNA]</scope>
    <source>
        <strain evidence="10">Alpha-2009</strain>
        <tissue evidence="10">Whole body</tissue>
    </source>
</reference>
<dbReference type="Proteomes" id="UP001430953">
    <property type="component" value="Unassembled WGS sequence"/>
</dbReference>
<feature type="transmembrane region" description="Helical" evidence="9">
    <location>
        <begin position="273"/>
        <end position="294"/>
    </location>
</feature>
<dbReference type="GO" id="GO:0004984">
    <property type="term" value="F:olfactory receptor activity"/>
    <property type="evidence" value="ECO:0007669"/>
    <property type="project" value="InterPro"/>
</dbReference>
<keyword evidence="3 9" id="KW-0812">Transmembrane</keyword>
<keyword evidence="11" id="KW-1185">Reference proteome</keyword>
<feature type="transmembrane region" description="Helical" evidence="9">
    <location>
        <begin position="208"/>
        <end position="226"/>
    </location>
</feature>
<keyword evidence="4 9" id="KW-0552">Olfaction</keyword>